<evidence type="ECO:0000313" key="4">
    <source>
        <dbReference type="EMBL" id="MEK8033664.1"/>
    </source>
</evidence>
<dbReference type="PANTHER" id="PTHR30203:SF32">
    <property type="entry name" value="CATION EFFLUX SYSTEM PROTEIN CUSC"/>
    <property type="match status" value="1"/>
</dbReference>
<sequence>MLASQPIVRGARRAFTAAAIAALAACAHLEPGEVHPDVSLPDHYPAATAGDTASAERPWREQFRDPRLVQLIELALAQNRDLRVAALNIEQARALYRIQEAARWPGVSASAGSTLSRSPADLSPSGRASISRNYSATVGASAYELDLFGRVRLLNEQALAQFLATQEARRATQITVVSEVAQSWMGWAADLQRLQLAEQTLESHRQSVALTERRMAAGADSALTLRQQQSSHESARGEVARWRGQVEQRRQALAVLIGGPVPDEAVPDALDPAASLPMAPVSAGLPSELLLRRPDLLQSEQTLKAARANIGVARAAFYPRIALTASAGTTSNELAGLFKGGSGTWTFAPQLSLPVFDGGANQANLDSATAERDMALARYEKSIQVAFREVADALTARRTLLDRLDAQQALVQASRQALELAQARYQRGADSWLQVLDAQRTHDTARQGLVDLREQQADNLITLYKVLGGGVA</sequence>
<accession>A0ABU9BV79</accession>
<evidence type="ECO:0000256" key="3">
    <source>
        <dbReference type="SAM" id="MobiDB-lite"/>
    </source>
</evidence>
<evidence type="ECO:0000256" key="1">
    <source>
        <dbReference type="ARBA" id="ARBA00007613"/>
    </source>
</evidence>
<dbReference type="PANTHER" id="PTHR30203">
    <property type="entry name" value="OUTER MEMBRANE CATION EFFLUX PROTEIN"/>
    <property type="match status" value="1"/>
</dbReference>
<evidence type="ECO:0000313" key="5">
    <source>
        <dbReference type="Proteomes" id="UP001371218"/>
    </source>
</evidence>
<reference evidence="4 5" key="1">
    <citation type="submission" date="2024-04" db="EMBL/GenBank/DDBJ databases">
        <title>Novel species of the genus Ideonella isolated from streams.</title>
        <authorList>
            <person name="Lu H."/>
        </authorList>
    </citation>
    <scope>NUCLEOTIDE SEQUENCE [LARGE SCALE GENOMIC DNA]</scope>
    <source>
        <strain evidence="4 5">DXS29W</strain>
    </source>
</reference>
<keyword evidence="2" id="KW-1134">Transmembrane beta strand</keyword>
<dbReference type="Gene3D" id="2.20.200.10">
    <property type="entry name" value="Outer membrane efflux proteins (OEP)"/>
    <property type="match status" value="1"/>
</dbReference>
<dbReference type="InterPro" id="IPR003423">
    <property type="entry name" value="OMP_efflux"/>
</dbReference>
<comment type="subcellular location">
    <subcellularLocation>
        <location evidence="2">Cell membrane</location>
        <topology evidence="2">Lipid-anchor</topology>
    </subcellularLocation>
</comment>
<dbReference type="NCBIfam" id="TIGR01845">
    <property type="entry name" value="outer_NodT"/>
    <property type="match status" value="1"/>
</dbReference>
<comment type="caution">
    <text evidence="4">The sequence shown here is derived from an EMBL/GenBank/DDBJ whole genome shotgun (WGS) entry which is preliminary data.</text>
</comment>
<keyword evidence="2" id="KW-0812">Transmembrane</keyword>
<feature type="region of interest" description="Disordered" evidence="3">
    <location>
        <begin position="38"/>
        <end position="59"/>
    </location>
</feature>
<proteinExistence type="inferred from homology"/>
<dbReference type="Pfam" id="PF02321">
    <property type="entry name" value="OEP"/>
    <property type="match status" value="2"/>
</dbReference>
<dbReference type="Proteomes" id="UP001371218">
    <property type="component" value="Unassembled WGS sequence"/>
</dbReference>
<feature type="region of interest" description="Disordered" evidence="3">
    <location>
        <begin position="109"/>
        <end position="128"/>
    </location>
</feature>
<dbReference type="Gene3D" id="1.20.1600.10">
    <property type="entry name" value="Outer membrane efflux proteins (OEP)"/>
    <property type="match status" value="1"/>
</dbReference>
<dbReference type="RefSeq" id="WP_341428088.1">
    <property type="nucleotide sequence ID" value="NZ_JBBUTG010000019.1"/>
</dbReference>
<dbReference type="SUPFAM" id="SSF56954">
    <property type="entry name" value="Outer membrane efflux proteins (OEP)"/>
    <property type="match status" value="1"/>
</dbReference>
<organism evidence="4 5">
    <name type="scientific">Ideonella lacteola</name>
    <dbReference type="NCBI Taxonomy" id="2984193"/>
    <lineage>
        <taxon>Bacteria</taxon>
        <taxon>Pseudomonadati</taxon>
        <taxon>Pseudomonadota</taxon>
        <taxon>Betaproteobacteria</taxon>
        <taxon>Burkholderiales</taxon>
        <taxon>Sphaerotilaceae</taxon>
        <taxon>Ideonella</taxon>
    </lineage>
</organism>
<keyword evidence="2" id="KW-0472">Membrane</keyword>
<evidence type="ECO:0000256" key="2">
    <source>
        <dbReference type="RuleBase" id="RU362097"/>
    </source>
</evidence>
<gene>
    <name evidence="4" type="ORF">AACH06_22810</name>
</gene>
<dbReference type="InterPro" id="IPR010131">
    <property type="entry name" value="MdtP/NodT-like"/>
</dbReference>
<keyword evidence="2" id="KW-0449">Lipoprotein</keyword>
<protein>
    <submittedName>
        <fullName evidence="4">Efflux transporter outer membrane subunit</fullName>
    </submittedName>
</protein>
<dbReference type="EMBL" id="JBBUTG010000019">
    <property type="protein sequence ID" value="MEK8033664.1"/>
    <property type="molecule type" value="Genomic_DNA"/>
</dbReference>
<comment type="similarity">
    <text evidence="1 2">Belongs to the outer membrane factor (OMF) (TC 1.B.17) family.</text>
</comment>
<keyword evidence="5" id="KW-1185">Reference proteome</keyword>
<keyword evidence="2" id="KW-0564">Palmitate</keyword>
<name>A0ABU9BV79_9BURK</name>